<sequence length="77" mass="8928">MGFALLILICIILTMLSSSTESVPPFLPYLMFLKQTLSHAHIPRYTHLYKRYPASFVLTFRYKHAVPLLSLLLFARD</sequence>
<protein>
    <submittedName>
        <fullName evidence="2">Putative secreted protein</fullName>
    </submittedName>
</protein>
<evidence type="ECO:0000313" key="2">
    <source>
        <dbReference type="EMBL" id="MBW74166.1"/>
    </source>
</evidence>
<dbReference type="AlphaFoldDB" id="A0A2M4D9D3"/>
<feature type="chain" id="PRO_5014824545" evidence="1">
    <location>
        <begin position="23"/>
        <end position="77"/>
    </location>
</feature>
<reference evidence="2" key="1">
    <citation type="submission" date="2018-01" db="EMBL/GenBank/DDBJ databases">
        <title>An insight into the sialome of Amazonian anophelines.</title>
        <authorList>
            <person name="Ribeiro J.M."/>
            <person name="Scarpassa V."/>
            <person name="Calvo E."/>
        </authorList>
    </citation>
    <scope>NUCLEOTIDE SEQUENCE</scope>
</reference>
<keyword evidence="1" id="KW-0732">Signal</keyword>
<name>A0A2M4D9D3_ANODA</name>
<proteinExistence type="predicted"/>
<feature type="signal peptide" evidence="1">
    <location>
        <begin position="1"/>
        <end position="22"/>
    </location>
</feature>
<accession>A0A2M4D9D3</accession>
<evidence type="ECO:0000256" key="1">
    <source>
        <dbReference type="SAM" id="SignalP"/>
    </source>
</evidence>
<organism evidence="2">
    <name type="scientific">Anopheles darlingi</name>
    <name type="common">Mosquito</name>
    <dbReference type="NCBI Taxonomy" id="43151"/>
    <lineage>
        <taxon>Eukaryota</taxon>
        <taxon>Metazoa</taxon>
        <taxon>Ecdysozoa</taxon>
        <taxon>Arthropoda</taxon>
        <taxon>Hexapoda</taxon>
        <taxon>Insecta</taxon>
        <taxon>Pterygota</taxon>
        <taxon>Neoptera</taxon>
        <taxon>Endopterygota</taxon>
        <taxon>Diptera</taxon>
        <taxon>Nematocera</taxon>
        <taxon>Culicoidea</taxon>
        <taxon>Culicidae</taxon>
        <taxon>Anophelinae</taxon>
        <taxon>Anopheles</taxon>
    </lineage>
</organism>
<dbReference type="EMBL" id="GGFL01009988">
    <property type="protein sequence ID" value="MBW74166.1"/>
    <property type="molecule type" value="Transcribed_RNA"/>
</dbReference>